<feature type="transmembrane region" description="Helical" evidence="2">
    <location>
        <begin position="5"/>
        <end position="22"/>
    </location>
</feature>
<dbReference type="EMBL" id="BTSX01000003">
    <property type="protein sequence ID" value="GMS88057.1"/>
    <property type="molecule type" value="Genomic_DNA"/>
</dbReference>
<protein>
    <recommendedName>
        <fullName evidence="3">PDZ domain-containing protein</fullName>
    </recommendedName>
</protein>
<dbReference type="PANTHER" id="PTHR14063">
    <property type="entry name" value="PROTEIN LIN-7 HOMOLOG"/>
    <property type="match status" value="1"/>
</dbReference>
<evidence type="ECO:0000256" key="2">
    <source>
        <dbReference type="SAM" id="Phobius"/>
    </source>
</evidence>
<comment type="caution">
    <text evidence="4">The sequence shown here is derived from an EMBL/GenBank/DDBJ whole genome shotgun (WGS) entry which is preliminary data.</text>
</comment>
<dbReference type="SMART" id="SM00228">
    <property type="entry name" value="PDZ"/>
    <property type="match status" value="1"/>
</dbReference>
<dbReference type="Proteomes" id="UP001432027">
    <property type="component" value="Unassembled WGS sequence"/>
</dbReference>
<reference evidence="4" key="1">
    <citation type="submission" date="2023-10" db="EMBL/GenBank/DDBJ databases">
        <title>Genome assembly of Pristionchus species.</title>
        <authorList>
            <person name="Yoshida K."/>
            <person name="Sommer R.J."/>
        </authorList>
    </citation>
    <scope>NUCLEOTIDE SEQUENCE</scope>
    <source>
        <strain evidence="4">RS0144</strain>
    </source>
</reference>
<evidence type="ECO:0000313" key="4">
    <source>
        <dbReference type="EMBL" id="GMS88057.1"/>
    </source>
</evidence>
<dbReference type="InterPro" id="IPR036034">
    <property type="entry name" value="PDZ_sf"/>
</dbReference>
<gene>
    <name evidence="4" type="ORF">PENTCL1PPCAC_10232</name>
</gene>
<evidence type="ECO:0000259" key="3">
    <source>
        <dbReference type="PROSITE" id="PS50106"/>
    </source>
</evidence>
<evidence type="ECO:0000256" key="1">
    <source>
        <dbReference type="SAM" id="Coils"/>
    </source>
</evidence>
<proteinExistence type="predicted"/>
<keyword evidence="2" id="KW-1133">Transmembrane helix</keyword>
<keyword evidence="5" id="KW-1185">Reference proteome</keyword>
<evidence type="ECO:0000313" key="5">
    <source>
        <dbReference type="Proteomes" id="UP001432027"/>
    </source>
</evidence>
<dbReference type="InterPro" id="IPR001478">
    <property type="entry name" value="PDZ"/>
</dbReference>
<feature type="domain" description="PDZ" evidence="3">
    <location>
        <begin position="124"/>
        <end position="202"/>
    </location>
</feature>
<dbReference type="Gene3D" id="2.30.42.10">
    <property type="match status" value="1"/>
</dbReference>
<name>A0AAV5SZ90_9BILA</name>
<dbReference type="Pfam" id="PF00595">
    <property type="entry name" value="PDZ"/>
    <property type="match status" value="1"/>
</dbReference>
<feature type="transmembrane region" description="Helical" evidence="2">
    <location>
        <begin position="54"/>
        <end position="73"/>
    </location>
</feature>
<accession>A0AAV5SZ90</accession>
<feature type="coiled-coil region" evidence="1">
    <location>
        <begin position="85"/>
        <end position="112"/>
    </location>
</feature>
<keyword evidence="2" id="KW-0472">Membrane</keyword>
<dbReference type="AlphaFoldDB" id="A0AAV5SZ90"/>
<dbReference type="SUPFAM" id="SSF50156">
    <property type="entry name" value="PDZ domain-like"/>
    <property type="match status" value="1"/>
</dbReference>
<dbReference type="PROSITE" id="PS50106">
    <property type="entry name" value="PDZ"/>
    <property type="match status" value="1"/>
</dbReference>
<keyword evidence="2" id="KW-0812">Transmembrane</keyword>
<keyword evidence="1" id="KW-0175">Coiled coil</keyword>
<feature type="non-terminal residue" evidence="4">
    <location>
        <position position="1"/>
    </location>
</feature>
<sequence length="210" mass="23228">RNENIGCVLLLSILSLFWIRIANIEGRLQSMLAALAISILDFVWMFTYNQLHQLLIMCGTLTLAVLICFMIAMKTDCVRMVILALKEQASEMLAAEKEKKIAEKKAKDAAKKALANAPMKESRIVELIKTGRHVGVVLVKDKLVWISEIIPNGAAECQGGLKRGDEILAINGVCLNGATGEYVSKLIKNIRGSIKMEVRNNPKLLIHNSE</sequence>
<dbReference type="InterPro" id="IPR051109">
    <property type="entry name" value="MAM_complex_regulator"/>
</dbReference>
<organism evidence="4 5">
    <name type="scientific">Pristionchus entomophagus</name>
    <dbReference type="NCBI Taxonomy" id="358040"/>
    <lineage>
        <taxon>Eukaryota</taxon>
        <taxon>Metazoa</taxon>
        <taxon>Ecdysozoa</taxon>
        <taxon>Nematoda</taxon>
        <taxon>Chromadorea</taxon>
        <taxon>Rhabditida</taxon>
        <taxon>Rhabditina</taxon>
        <taxon>Diplogasteromorpha</taxon>
        <taxon>Diplogasteroidea</taxon>
        <taxon>Neodiplogasteridae</taxon>
        <taxon>Pristionchus</taxon>
    </lineage>
</organism>